<accession>A0A917R1I8</accession>
<reference evidence="2" key="2">
    <citation type="submission" date="2020-09" db="EMBL/GenBank/DDBJ databases">
        <authorList>
            <person name="Sun Q."/>
            <person name="Ohkuma M."/>
        </authorList>
    </citation>
    <scope>NUCLEOTIDE SEQUENCE</scope>
    <source>
        <strain evidence="2">JCM 13064</strain>
    </source>
</reference>
<proteinExistence type="predicted"/>
<dbReference type="AlphaFoldDB" id="A0A917R1I8"/>
<keyword evidence="3" id="KW-1185">Reference proteome</keyword>
<feature type="compositionally biased region" description="Gly residues" evidence="1">
    <location>
        <begin position="35"/>
        <end position="53"/>
    </location>
</feature>
<evidence type="ECO:0000313" key="3">
    <source>
        <dbReference type="Proteomes" id="UP000645217"/>
    </source>
</evidence>
<sequence length="65" mass="6005">MGSEGTFRVYGRRGGTGFGGAPTPARGVAGPAGRRIGGGTGSGGGRGPAGGAGPDADMTGWGAGR</sequence>
<gene>
    <name evidence="2" type="ORF">GCM10007964_27820</name>
</gene>
<name>A0A917R1I8_9ACTN</name>
<organism evidence="2 3">
    <name type="scientific">Sphaerisporangium melleum</name>
    <dbReference type="NCBI Taxonomy" id="321316"/>
    <lineage>
        <taxon>Bacteria</taxon>
        <taxon>Bacillati</taxon>
        <taxon>Actinomycetota</taxon>
        <taxon>Actinomycetes</taxon>
        <taxon>Streptosporangiales</taxon>
        <taxon>Streptosporangiaceae</taxon>
        <taxon>Sphaerisporangium</taxon>
    </lineage>
</organism>
<evidence type="ECO:0000256" key="1">
    <source>
        <dbReference type="SAM" id="MobiDB-lite"/>
    </source>
</evidence>
<evidence type="ECO:0000313" key="2">
    <source>
        <dbReference type="EMBL" id="GGK83770.1"/>
    </source>
</evidence>
<feature type="compositionally biased region" description="Low complexity" evidence="1">
    <location>
        <begin position="21"/>
        <end position="34"/>
    </location>
</feature>
<reference evidence="2" key="1">
    <citation type="journal article" date="2014" name="Int. J. Syst. Evol. Microbiol.">
        <title>Complete genome sequence of Corynebacterium casei LMG S-19264T (=DSM 44701T), isolated from a smear-ripened cheese.</title>
        <authorList>
            <consortium name="US DOE Joint Genome Institute (JGI-PGF)"/>
            <person name="Walter F."/>
            <person name="Albersmeier A."/>
            <person name="Kalinowski J."/>
            <person name="Ruckert C."/>
        </authorList>
    </citation>
    <scope>NUCLEOTIDE SEQUENCE</scope>
    <source>
        <strain evidence="2">JCM 13064</strain>
    </source>
</reference>
<dbReference type="EMBL" id="BMNT01000013">
    <property type="protein sequence ID" value="GGK83770.1"/>
    <property type="molecule type" value="Genomic_DNA"/>
</dbReference>
<protein>
    <submittedName>
        <fullName evidence="2">Uncharacterized protein</fullName>
    </submittedName>
</protein>
<comment type="caution">
    <text evidence="2">The sequence shown here is derived from an EMBL/GenBank/DDBJ whole genome shotgun (WGS) entry which is preliminary data.</text>
</comment>
<dbReference type="Proteomes" id="UP000645217">
    <property type="component" value="Unassembled WGS sequence"/>
</dbReference>
<feature type="region of interest" description="Disordered" evidence="1">
    <location>
        <begin position="1"/>
        <end position="65"/>
    </location>
</feature>